<dbReference type="AlphaFoldDB" id="A0A066ZLZ2"/>
<dbReference type="RefSeq" id="WP_051622915.1">
    <property type="nucleotide sequence ID" value="NZ_AP020335.1"/>
</dbReference>
<proteinExistence type="predicted"/>
<keyword evidence="2" id="KW-1185">Reference proteome</keyword>
<evidence type="ECO:0000313" key="2">
    <source>
        <dbReference type="Proteomes" id="UP000027341"/>
    </source>
</evidence>
<reference evidence="1 2" key="1">
    <citation type="submission" date="2014-04" db="EMBL/GenBank/DDBJ databases">
        <title>Draft genome sequence of Hydrogenovibrio marinus MH-110, a model organism for aerobic H2 metabolism.</title>
        <authorList>
            <person name="Cha H.J."/>
            <person name="Jo B.H."/>
            <person name="Hwang B.H."/>
        </authorList>
    </citation>
    <scope>NUCLEOTIDE SEQUENCE [LARGE SCALE GENOMIC DNA]</scope>
    <source>
        <strain evidence="1 2">MH-110</strain>
    </source>
</reference>
<name>A0A066ZLZ2_HYDMR</name>
<comment type="caution">
    <text evidence="1">The sequence shown here is derived from an EMBL/GenBank/DDBJ whole genome shotgun (WGS) entry which is preliminary data.</text>
</comment>
<gene>
    <name evidence="1" type="ORF">EI16_00495</name>
</gene>
<protein>
    <submittedName>
        <fullName evidence="1">Uncharacterized protein</fullName>
    </submittedName>
</protein>
<sequence>MMKQGDLFGTKPKAPYLKRMTVIDAGEVHGVNSVRYQCFCCNLETSWMVEKTITKAKRGIPCLQCNQDKLRILHLNLKEQWWNEINSGIKTLEYRLRNQYWFKRLVGKQYDFVFVKLGYPSKTQIDRIIVFVWNGYFPMIVKHPEFDGKQEVYAIDLTERVWGI</sequence>
<dbReference type="EMBL" id="JMIU01000001">
    <property type="protein sequence ID" value="KDN94828.1"/>
    <property type="molecule type" value="Genomic_DNA"/>
</dbReference>
<dbReference type="Proteomes" id="UP000027341">
    <property type="component" value="Unassembled WGS sequence"/>
</dbReference>
<organism evidence="1 2">
    <name type="scientific">Hydrogenovibrio marinus</name>
    <dbReference type="NCBI Taxonomy" id="28885"/>
    <lineage>
        <taxon>Bacteria</taxon>
        <taxon>Pseudomonadati</taxon>
        <taxon>Pseudomonadota</taxon>
        <taxon>Gammaproteobacteria</taxon>
        <taxon>Thiotrichales</taxon>
        <taxon>Piscirickettsiaceae</taxon>
        <taxon>Hydrogenovibrio</taxon>
    </lineage>
</organism>
<evidence type="ECO:0000313" key="1">
    <source>
        <dbReference type="EMBL" id="KDN94828.1"/>
    </source>
</evidence>
<accession>A0A066ZLZ2</accession>
<dbReference type="STRING" id="28885.EI16_00495"/>